<dbReference type="Gene3D" id="1.10.260.40">
    <property type="entry name" value="lambda repressor-like DNA-binding domains"/>
    <property type="match status" value="1"/>
</dbReference>
<proteinExistence type="predicted"/>
<feature type="domain" description="HTH cro/C1-type" evidence="1">
    <location>
        <begin position="16"/>
        <end position="70"/>
    </location>
</feature>
<name>A0A3B1CGX2_9ZZZZ</name>
<sequence>MQGNNTGAVQVLGNRLREWRRSIPLKSYELAKLISISQGSLSDIENNKSLPSADTIAKIYMNTSINIIWLLTGRGAMKKEDASDNNLAASMVYEEAEEYGQDPKLKELMKMLVRIYNQGDPEKKAHLVGFILGADPGKKTY</sequence>
<dbReference type="AlphaFoldDB" id="A0A3B1CGX2"/>
<dbReference type="InterPro" id="IPR001387">
    <property type="entry name" value="Cro/C1-type_HTH"/>
</dbReference>
<dbReference type="GO" id="GO:0003677">
    <property type="term" value="F:DNA binding"/>
    <property type="evidence" value="ECO:0007669"/>
    <property type="project" value="InterPro"/>
</dbReference>
<organism evidence="2">
    <name type="scientific">hydrothermal vent metagenome</name>
    <dbReference type="NCBI Taxonomy" id="652676"/>
    <lineage>
        <taxon>unclassified sequences</taxon>
        <taxon>metagenomes</taxon>
        <taxon>ecological metagenomes</taxon>
    </lineage>
</organism>
<dbReference type="SMART" id="SM00530">
    <property type="entry name" value="HTH_XRE"/>
    <property type="match status" value="1"/>
</dbReference>
<dbReference type="EMBL" id="UOGG01000031">
    <property type="protein sequence ID" value="VAX27472.1"/>
    <property type="molecule type" value="Genomic_DNA"/>
</dbReference>
<dbReference type="InterPro" id="IPR010982">
    <property type="entry name" value="Lambda_DNA-bd_dom_sf"/>
</dbReference>
<dbReference type="CDD" id="cd00093">
    <property type="entry name" value="HTH_XRE"/>
    <property type="match status" value="1"/>
</dbReference>
<gene>
    <name evidence="2" type="ORF">MNBD_NITROSPINAE05-842</name>
</gene>
<dbReference type="Pfam" id="PF12844">
    <property type="entry name" value="HTH_19"/>
    <property type="match status" value="1"/>
</dbReference>
<dbReference type="SUPFAM" id="SSF47413">
    <property type="entry name" value="lambda repressor-like DNA-binding domains"/>
    <property type="match status" value="1"/>
</dbReference>
<evidence type="ECO:0000259" key="1">
    <source>
        <dbReference type="PROSITE" id="PS50943"/>
    </source>
</evidence>
<accession>A0A3B1CGX2</accession>
<protein>
    <recommendedName>
        <fullName evidence="1">HTH cro/C1-type domain-containing protein</fullName>
    </recommendedName>
</protein>
<dbReference type="PROSITE" id="PS50943">
    <property type="entry name" value="HTH_CROC1"/>
    <property type="match status" value="1"/>
</dbReference>
<reference evidence="2" key="1">
    <citation type="submission" date="2018-06" db="EMBL/GenBank/DDBJ databases">
        <authorList>
            <person name="Zhirakovskaya E."/>
        </authorList>
    </citation>
    <scope>NUCLEOTIDE SEQUENCE</scope>
</reference>
<evidence type="ECO:0000313" key="2">
    <source>
        <dbReference type="EMBL" id="VAX27472.1"/>
    </source>
</evidence>